<name>A0A1H7TG02_OLID1</name>
<dbReference type="EMBL" id="FOAF01000004">
    <property type="protein sequence ID" value="SEL83643.1"/>
    <property type="molecule type" value="Genomic_DNA"/>
</dbReference>
<keyword evidence="4" id="KW-1185">Reference proteome</keyword>
<dbReference type="Pfam" id="PF12904">
    <property type="entry name" value="Collagen_bind_2"/>
    <property type="match status" value="1"/>
</dbReference>
<dbReference type="InterPro" id="IPR025277">
    <property type="entry name" value="Apiosidase-like_cat_dom"/>
</dbReference>
<evidence type="ECO:0000313" key="3">
    <source>
        <dbReference type="EMBL" id="SEL83643.1"/>
    </source>
</evidence>
<accession>A0A1H7TG02</accession>
<dbReference type="Proteomes" id="UP000199421">
    <property type="component" value="Unassembled WGS sequence"/>
</dbReference>
<dbReference type="AlphaFoldDB" id="A0A1H7TG02"/>
<evidence type="ECO:0000259" key="2">
    <source>
        <dbReference type="Pfam" id="PF13204"/>
    </source>
</evidence>
<dbReference type="PANTHER" id="PTHR37836">
    <property type="entry name" value="LMO1036 PROTEIN"/>
    <property type="match status" value="1"/>
</dbReference>
<dbReference type="OrthoDB" id="59486at2"/>
<sequence>MKRITGLLIFFLCSSIGYLQAQKISKGIAVTKDGHFFQYNDGSPFFWLGDTAWELFHRLTKEEINKYLDNRKSKGFNVIQAVILAEMDGLQAPNKEGEVPFNGLDPSRPNEAYFRFVDWVVNKAAQKGLFIALLPTWGDKVMKAWGKGPVVFNEKNAYQYGLFLAERYAKFANVIWIAGGDRPAYVDTMDTRPIWRAMIKGLRKGNTNKNLITYHPAGESSSTNFWKEENILDFNMLQSGHARKDIPVWEWVLRDRSINPTKPIIDGEPSYEDHPINWKKANGYFNDYDIRKQVYRSVFSGAAGVTYGHHSVWQFYSKEVPNTAFAKMYWYEALNRPAATQMQYLKQLIETRCSNDREPDQRLVLDKQHDASEYIAALKCQKNKLAMFYLPVAKAVQVDLSWFESSTIKIEWFEPSSGKIISKETAQKQNQMSFIPPKGAYKKDWVLLVSY</sequence>
<dbReference type="InterPro" id="IPR017853">
    <property type="entry name" value="GH"/>
</dbReference>
<evidence type="ECO:0000313" key="4">
    <source>
        <dbReference type="Proteomes" id="UP000199421"/>
    </source>
</evidence>
<gene>
    <name evidence="3" type="ORF">SAMN05661044_03510</name>
</gene>
<dbReference type="Pfam" id="PF13204">
    <property type="entry name" value="Apiosidase"/>
    <property type="match status" value="1"/>
</dbReference>
<dbReference type="InterPro" id="IPR024749">
    <property type="entry name" value="Collagen-bd_put"/>
</dbReference>
<dbReference type="STRING" id="407022.SAMN05661044_03510"/>
<evidence type="ECO:0000259" key="1">
    <source>
        <dbReference type="Pfam" id="PF12904"/>
    </source>
</evidence>
<protein>
    <submittedName>
        <fullName evidence="3">Putative collagen-binding domain of a collagenase</fullName>
    </submittedName>
</protein>
<dbReference type="SUPFAM" id="SSF51445">
    <property type="entry name" value="(Trans)glycosidases"/>
    <property type="match status" value="1"/>
</dbReference>
<proteinExistence type="predicted"/>
<dbReference type="Gene3D" id="3.20.20.80">
    <property type="entry name" value="Glycosidases"/>
    <property type="match status" value="1"/>
</dbReference>
<feature type="domain" description="Apiosidase-like catalytic" evidence="2">
    <location>
        <begin position="32"/>
        <end position="352"/>
    </location>
</feature>
<dbReference type="RefSeq" id="WP_093326724.1">
    <property type="nucleotide sequence ID" value="NZ_FOAF01000004.1"/>
</dbReference>
<reference evidence="4" key="1">
    <citation type="submission" date="2016-10" db="EMBL/GenBank/DDBJ databases">
        <authorList>
            <person name="Varghese N."/>
            <person name="Submissions S."/>
        </authorList>
    </citation>
    <scope>NUCLEOTIDE SEQUENCE [LARGE SCALE GENOMIC DNA]</scope>
    <source>
        <strain evidence="4">DSM 18733</strain>
    </source>
</reference>
<feature type="domain" description="Putative collagen-binding" evidence="1">
    <location>
        <begin position="359"/>
        <end position="449"/>
    </location>
</feature>
<organism evidence="3 4">
    <name type="scientific">Olivibacter domesticus</name>
    <name type="common">Pseudosphingobacterium domesticum</name>
    <dbReference type="NCBI Taxonomy" id="407022"/>
    <lineage>
        <taxon>Bacteria</taxon>
        <taxon>Pseudomonadati</taxon>
        <taxon>Bacteroidota</taxon>
        <taxon>Sphingobacteriia</taxon>
        <taxon>Sphingobacteriales</taxon>
        <taxon>Sphingobacteriaceae</taxon>
        <taxon>Olivibacter</taxon>
    </lineage>
</organism>
<dbReference type="PANTHER" id="PTHR37836:SF3">
    <property type="entry name" value="ENDOGLUCANASE"/>
    <property type="match status" value="1"/>
</dbReference>